<sequence length="221" mass="25643">MVYSIILLRPQLNIGLSHDHHLGRWIGNCNTVPAPAQRLQLYKAQVRPHMKYCSHLWAGAPQCQLLSLDRIQRRAVRIVDDSSLSDRLDSLALRRDVASLCIFFRIYHGKCSEELFGLIPAAKFHERISRQNSRYHPHHLDDWQFTTMFSSSHNFLVESITTSEFSGPIQLRDLKKKSLLLFKRPATKLQLPWFPWSCSCSWAAVVIYHQVSRMLVCPLSY</sequence>
<organism evidence="1 2">
    <name type="scientific">Parnassius mnemosyne</name>
    <name type="common">clouded apollo</name>
    <dbReference type="NCBI Taxonomy" id="213953"/>
    <lineage>
        <taxon>Eukaryota</taxon>
        <taxon>Metazoa</taxon>
        <taxon>Ecdysozoa</taxon>
        <taxon>Arthropoda</taxon>
        <taxon>Hexapoda</taxon>
        <taxon>Insecta</taxon>
        <taxon>Pterygota</taxon>
        <taxon>Neoptera</taxon>
        <taxon>Endopterygota</taxon>
        <taxon>Lepidoptera</taxon>
        <taxon>Glossata</taxon>
        <taxon>Ditrysia</taxon>
        <taxon>Papilionoidea</taxon>
        <taxon>Papilionidae</taxon>
        <taxon>Parnassiinae</taxon>
        <taxon>Parnassini</taxon>
        <taxon>Parnassius</taxon>
        <taxon>Driopa</taxon>
    </lineage>
</organism>
<dbReference type="Proteomes" id="UP001314205">
    <property type="component" value="Unassembled WGS sequence"/>
</dbReference>
<reference evidence="1 2" key="1">
    <citation type="submission" date="2023-11" db="EMBL/GenBank/DDBJ databases">
        <authorList>
            <person name="Hedman E."/>
            <person name="Englund M."/>
            <person name="Stromberg M."/>
            <person name="Nyberg Akerstrom W."/>
            <person name="Nylinder S."/>
            <person name="Jareborg N."/>
            <person name="Kallberg Y."/>
            <person name="Kronander E."/>
        </authorList>
    </citation>
    <scope>NUCLEOTIDE SEQUENCE [LARGE SCALE GENOMIC DNA]</scope>
</reference>
<dbReference type="EMBL" id="CAVLGL010000082">
    <property type="protein sequence ID" value="CAK1588262.1"/>
    <property type="molecule type" value="Genomic_DNA"/>
</dbReference>
<comment type="caution">
    <text evidence="1">The sequence shown here is derived from an EMBL/GenBank/DDBJ whole genome shotgun (WGS) entry which is preliminary data.</text>
</comment>
<name>A0AAV1L2J9_9NEOP</name>
<accession>A0AAV1L2J9</accession>
<keyword evidence="2" id="KW-1185">Reference proteome</keyword>
<evidence type="ECO:0000313" key="2">
    <source>
        <dbReference type="Proteomes" id="UP001314205"/>
    </source>
</evidence>
<protein>
    <submittedName>
        <fullName evidence="1">Uncharacterized protein</fullName>
    </submittedName>
</protein>
<dbReference type="AlphaFoldDB" id="A0AAV1L2J9"/>
<evidence type="ECO:0000313" key="1">
    <source>
        <dbReference type="EMBL" id="CAK1588262.1"/>
    </source>
</evidence>
<proteinExistence type="predicted"/>
<gene>
    <name evidence="1" type="ORF">PARMNEM_LOCUS8920</name>
</gene>